<evidence type="ECO:0000313" key="4">
    <source>
        <dbReference type="Proteomes" id="UP000763088"/>
    </source>
</evidence>
<accession>A0A928BSS5</accession>
<keyword evidence="1" id="KW-0472">Membrane</keyword>
<proteinExistence type="predicted"/>
<organism evidence="3 4">
    <name type="scientific">Xylanibacter ruminicola</name>
    <name type="common">Prevotella ruminicola</name>
    <dbReference type="NCBI Taxonomy" id="839"/>
    <lineage>
        <taxon>Bacteria</taxon>
        <taxon>Pseudomonadati</taxon>
        <taxon>Bacteroidota</taxon>
        <taxon>Bacteroidia</taxon>
        <taxon>Bacteroidales</taxon>
        <taxon>Prevotellaceae</taxon>
        <taxon>Xylanibacter</taxon>
    </lineage>
</organism>
<feature type="domain" description="Protein FecR C-terminal" evidence="2">
    <location>
        <begin position="142"/>
        <end position="209"/>
    </location>
</feature>
<gene>
    <name evidence="3" type="ORF">E7102_09545</name>
</gene>
<dbReference type="Proteomes" id="UP000763088">
    <property type="component" value="Unassembled WGS sequence"/>
</dbReference>
<evidence type="ECO:0000259" key="2">
    <source>
        <dbReference type="Pfam" id="PF16344"/>
    </source>
</evidence>
<dbReference type="InterPro" id="IPR032508">
    <property type="entry name" value="FecR_C"/>
</dbReference>
<keyword evidence="1" id="KW-0812">Transmembrane</keyword>
<name>A0A928BSS5_XYLRU</name>
<feature type="transmembrane region" description="Helical" evidence="1">
    <location>
        <begin position="79"/>
        <end position="102"/>
    </location>
</feature>
<comment type="caution">
    <text evidence="3">The sequence shown here is derived from an EMBL/GenBank/DDBJ whole genome shotgun (WGS) entry which is preliminary data.</text>
</comment>
<dbReference type="Pfam" id="PF16344">
    <property type="entry name" value="FecR_C"/>
    <property type="match status" value="1"/>
</dbReference>
<protein>
    <submittedName>
        <fullName evidence="3">DUF4974 domain-containing protein</fullName>
    </submittedName>
</protein>
<reference evidence="3" key="1">
    <citation type="submission" date="2019-04" db="EMBL/GenBank/DDBJ databases">
        <title>Evolution of Biomass-Degrading Anaerobic Consortia Revealed by Metagenomics.</title>
        <authorList>
            <person name="Peng X."/>
        </authorList>
    </citation>
    <scope>NUCLEOTIDE SEQUENCE</scope>
    <source>
        <strain evidence="3">SIG141</strain>
    </source>
</reference>
<evidence type="ECO:0000256" key="1">
    <source>
        <dbReference type="SAM" id="Phobius"/>
    </source>
</evidence>
<sequence>MTNEEKLQRLLEMQDHPECYTEEEIRQQMADEECRQLYEQMVRGADAVFAEAEVADATKGSSDHPVLRTTFLLRRGKKYLVAANIIGVLMLSGIAYAAIHIISNVGVNMKSQPQETQVLSQQPQRPTQSIEEITDSIPQTRIFENVPLDEVASELALYYNKVVDIQNAQAHDLRLYYKWERKDELENIVSDLNHFDHVNLVLEDDKLIVKP</sequence>
<dbReference type="Gene3D" id="3.55.50.30">
    <property type="match status" value="1"/>
</dbReference>
<keyword evidence="1" id="KW-1133">Transmembrane helix</keyword>
<evidence type="ECO:0000313" key="3">
    <source>
        <dbReference type="EMBL" id="MBE6266700.1"/>
    </source>
</evidence>
<dbReference type="EMBL" id="SUYD01000011">
    <property type="protein sequence ID" value="MBE6266700.1"/>
    <property type="molecule type" value="Genomic_DNA"/>
</dbReference>
<dbReference type="AlphaFoldDB" id="A0A928BSS5"/>